<evidence type="ECO:0000256" key="1">
    <source>
        <dbReference type="SAM" id="MobiDB-lite"/>
    </source>
</evidence>
<gene>
    <name evidence="3" type="ORF">BBK14_03305</name>
</gene>
<proteinExistence type="predicted"/>
<evidence type="ECO:0008006" key="5">
    <source>
        <dbReference type="Google" id="ProtNLM"/>
    </source>
</evidence>
<dbReference type="RefSeq" id="WP_071063535.1">
    <property type="nucleotide sequence ID" value="NZ_MAXA01000213.1"/>
</dbReference>
<comment type="caution">
    <text evidence="3">The sequence shown here is derived from an EMBL/GenBank/DDBJ whole genome shotgun (WGS) entry which is preliminary data.</text>
</comment>
<dbReference type="Pfam" id="PF09490">
    <property type="entry name" value="CbtA"/>
    <property type="match status" value="1"/>
</dbReference>
<dbReference type="Proteomes" id="UP000179769">
    <property type="component" value="Unassembled WGS sequence"/>
</dbReference>
<dbReference type="AlphaFoldDB" id="A0A1S1PZZ0"/>
<keyword evidence="2" id="KW-0472">Membrane</keyword>
<sequence>MMRRLLVFGMLAGFFAGLLAFGFASITGEPQVDASIAIEEASAPPPAPGEHAEEEVVSRSTQKGLGLAVATGVYGIAIGGLFAIACAVAYGRIGTGGMRPTAAVVAVTGFVAVAVVPFLKYPANPPAVGNPDTIDRRTGLYVVMVLVAVLAALIAAQVGRLVSARLGTWNAALAAAAVFAVLVTMAAVVMPVINEVPASFPAELLWRFRLASLGTQAVLWATLGLVFGPLAHRVLSPAPAPARQAGTLARADETRASSQATAPSAG</sequence>
<feature type="transmembrane region" description="Helical" evidence="2">
    <location>
        <begin position="102"/>
        <end position="119"/>
    </location>
</feature>
<feature type="transmembrane region" description="Helical" evidence="2">
    <location>
        <begin position="213"/>
        <end position="235"/>
    </location>
</feature>
<evidence type="ECO:0000256" key="2">
    <source>
        <dbReference type="SAM" id="Phobius"/>
    </source>
</evidence>
<keyword evidence="2" id="KW-1133">Transmembrane helix</keyword>
<name>A0A1S1PZZ0_9ACTN</name>
<reference evidence="4" key="1">
    <citation type="submission" date="2016-07" db="EMBL/GenBank/DDBJ databases">
        <title>Frankia sp. NRRL B-16219 Genome sequencing.</title>
        <authorList>
            <person name="Ghodhbane-Gtari F."/>
            <person name="Swanson E."/>
            <person name="Gueddou A."/>
            <person name="Louati M."/>
            <person name="Nouioui I."/>
            <person name="Hezbri K."/>
            <person name="Abebe-Akele F."/>
            <person name="Simpson S."/>
            <person name="Morris K."/>
            <person name="Thomas K."/>
            <person name="Gtari M."/>
            <person name="Tisa L.S."/>
        </authorList>
    </citation>
    <scope>NUCLEOTIDE SEQUENCE [LARGE SCALE GENOMIC DNA]</scope>
    <source>
        <strain evidence="4">NRRL B-16219</strain>
    </source>
</reference>
<protein>
    <recommendedName>
        <fullName evidence="5">Cobalt transporter</fullName>
    </recommendedName>
</protein>
<feature type="transmembrane region" description="Helical" evidence="2">
    <location>
        <begin position="139"/>
        <end position="159"/>
    </location>
</feature>
<dbReference type="EMBL" id="MAXA01000213">
    <property type="protein sequence ID" value="OHV28208.1"/>
    <property type="molecule type" value="Genomic_DNA"/>
</dbReference>
<keyword evidence="2" id="KW-0812">Transmembrane</keyword>
<evidence type="ECO:0000313" key="3">
    <source>
        <dbReference type="EMBL" id="OHV28208.1"/>
    </source>
</evidence>
<evidence type="ECO:0000313" key="4">
    <source>
        <dbReference type="Proteomes" id="UP000179769"/>
    </source>
</evidence>
<dbReference type="OrthoDB" id="6851830at2"/>
<feature type="region of interest" description="Disordered" evidence="1">
    <location>
        <begin position="245"/>
        <end position="266"/>
    </location>
</feature>
<feature type="transmembrane region" description="Helical" evidence="2">
    <location>
        <begin position="65"/>
        <end position="90"/>
    </location>
</feature>
<dbReference type="InterPro" id="IPR012666">
    <property type="entry name" value="CbtA_put"/>
</dbReference>
<keyword evidence="4" id="KW-1185">Reference proteome</keyword>
<feature type="transmembrane region" description="Helical" evidence="2">
    <location>
        <begin position="171"/>
        <end position="193"/>
    </location>
</feature>
<feature type="compositionally biased region" description="Polar residues" evidence="1">
    <location>
        <begin position="256"/>
        <end position="266"/>
    </location>
</feature>
<accession>A0A1S1PZZ0</accession>
<organism evidence="3 4">
    <name type="scientific">Parafrankia soli</name>
    <dbReference type="NCBI Taxonomy" id="2599596"/>
    <lineage>
        <taxon>Bacteria</taxon>
        <taxon>Bacillati</taxon>
        <taxon>Actinomycetota</taxon>
        <taxon>Actinomycetes</taxon>
        <taxon>Frankiales</taxon>
        <taxon>Frankiaceae</taxon>
        <taxon>Parafrankia</taxon>
    </lineage>
</organism>